<gene>
    <name evidence="1" type="ORF">SAMN05421748_11374</name>
</gene>
<dbReference type="Gene3D" id="1.25.40.380">
    <property type="entry name" value="Protein of unknown function DUF1810"/>
    <property type="match status" value="1"/>
</dbReference>
<proteinExistence type="predicted"/>
<dbReference type="SUPFAM" id="SSF140736">
    <property type="entry name" value="Rv1873-like"/>
    <property type="match status" value="1"/>
</dbReference>
<protein>
    <submittedName>
        <fullName evidence="1">Uncharacterized protein, DUF1810 family</fullName>
    </submittedName>
</protein>
<name>A0A285IXB9_9ACTN</name>
<organism evidence="1 2">
    <name type="scientific">Paractinoplanes atraurantiacus</name>
    <dbReference type="NCBI Taxonomy" id="1036182"/>
    <lineage>
        <taxon>Bacteria</taxon>
        <taxon>Bacillati</taxon>
        <taxon>Actinomycetota</taxon>
        <taxon>Actinomycetes</taxon>
        <taxon>Micromonosporales</taxon>
        <taxon>Micromonosporaceae</taxon>
        <taxon>Paractinoplanes</taxon>
    </lineage>
</organism>
<dbReference type="OrthoDB" id="9801870at2"/>
<dbReference type="InterPro" id="IPR036287">
    <property type="entry name" value="Rv1873-like_sf"/>
</dbReference>
<accession>A0A285IXB9</accession>
<dbReference type="PIRSF" id="PIRSF008546">
    <property type="entry name" value="UCP008546"/>
    <property type="match status" value="1"/>
</dbReference>
<dbReference type="Proteomes" id="UP000219612">
    <property type="component" value="Unassembled WGS sequence"/>
</dbReference>
<dbReference type="EMBL" id="OBDY01000013">
    <property type="protein sequence ID" value="SNY52700.1"/>
    <property type="molecule type" value="Genomic_DNA"/>
</dbReference>
<sequence length="137" mass="15360">MPDLDRFVSAQKGVYDEALDEIRQGRKRTHWMWFVFPQLAGLGSSYTAQFYAIRDLDEARDYLAHPVLGARLVEIAEAVVASPAATADQLFGYPDNLKARSSMTLFRRAAPEQAVFGSVLDKYYGGEPDPRTEELLS</sequence>
<evidence type="ECO:0000313" key="1">
    <source>
        <dbReference type="EMBL" id="SNY52700.1"/>
    </source>
</evidence>
<dbReference type="Pfam" id="PF08837">
    <property type="entry name" value="DUF1810"/>
    <property type="match status" value="1"/>
</dbReference>
<dbReference type="InterPro" id="IPR014937">
    <property type="entry name" value="DUF1810"/>
</dbReference>
<evidence type="ECO:0000313" key="2">
    <source>
        <dbReference type="Proteomes" id="UP000219612"/>
    </source>
</evidence>
<reference evidence="1 2" key="1">
    <citation type="submission" date="2017-09" db="EMBL/GenBank/DDBJ databases">
        <authorList>
            <person name="Ehlers B."/>
            <person name="Leendertz F.H."/>
        </authorList>
    </citation>
    <scope>NUCLEOTIDE SEQUENCE [LARGE SCALE GENOMIC DNA]</scope>
    <source>
        <strain evidence="1 2">CGMCC 4.6857</strain>
    </source>
</reference>
<keyword evidence="2" id="KW-1185">Reference proteome</keyword>
<dbReference type="AlphaFoldDB" id="A0A285IXB9"/>